<comment type="caution">
    <text evidence="1">The sequence shown here is derived from an EMBL/GenBank/DDBJ whole genome shotgun (WGS) entry which is preliminary data.</text>
</comment>
<gene>
    <name evidence="1" type="ORF">EVAR_79822_1</name>
</gene>
<organism evidence="1 2">
    <name type="scientific">Eumeta variegata</name>
    <name type="common">Bagworm moth</name>
    <name type="synonym">Eumeta japonica</name>
    <dbReference type="NCBI Taxonomy" id="151549"/>
    <lineage>
        <taxon>Eukaryota</taxon>
        <taxon>Metazoa</taxon>
        <taxon>Ecdysozoa</taxon>
        <taxon>Arthropoda</taxon>
        <taxon>Hexapoda</taxon>
        <taxon>Insecta</taxon>
        <taxon>Pterygota</taxon>
        <taxon>Neoptera</taxon>
        <taxon>Endopterygota</taxon>
        <taxon>Lepidoptera</taxon>
        <taxon>Glossata</taxon>
        <taxon>Ditrysia</taxon>
        <taxon>Tineoidea</taxon>
        <taxon>Psychidae</taxon>
        <taxon>Oiketicinae</taxon>
        <taxon>Eumeta</taxon>
    </lineage>
</organism>
<accession>A0A4C1WU02</accession>
<protein>
    <submittedName>
        <fullName evidence="1">Uncharacterized protein</fullName>
    </submittedName>
</protein>
<dbReference type="EMBL" id="BGZK01000629">
    <property type="protein sequence ID" value="GBP53605.1"/>
    <property type="molecule type" value="Genomic_DNA"/>
</dbReference>
<name>A0A4C1WU02_EUMVA</name>
<sequence length="88" mass="10312">MSALAPSQSVPYYLQCQRLVAARRARELLCIGNEAQVLKIWSEQTRMKQMVDSKTKKNKWTYMYFLPSTPENSTYNDLGSFQDSEYLY</sequence>
<evidence type="ECO:0000313" key="2">
    <source>
        <dbReference type="Proteomes" id="UP000299102"/>
    </source>
</evidence>
<dbReference type="AlphaFoldDB" id="A0A4C1WU02"/>
<keyword evidence="2" id="KW-1185">Reference proteome</keyword>
<evidence type="ECO:0000313" key="1">
    <source>
        <dbReference type="EMBL" id="GBP53605.1"/>
    </source>
</evidence>
<reference evidence="1 2" key="1">
    <citation type="journal article" date="2019" name="Commun. Biol.">
        <title>The bagworm genome reveals a unique fibroin gene that provides high tensile strength.</title>
        <authorList>
            <person name="Kono N."/>
            <person name="Nakamura H."/>
            <person name="Ohtoshi R."/>
            <person name="Tomita M."/>
            <person name="Numata K."/>
            <person name="Arakawa K."/>
        </authorList>
    </citation>
    <scope>NUCLEOTIDE SEQUENCE [LARGE SCALE GENOMIC DNA]</scope>
</reference>
<proteinExistence type="predicted"/>
<dbReference type="Proteomes" id="UP000299102">
    <property type="component" value="Unassembled WGS sequence"/>
</dbReference>